<evidence type="ECO:0000256" key="6">
    <source>
        <dbReference type="ARBA" id="ARBA00023136"/>
    </source>
</evidence>
<dbReference type="Gene3D" id="2.30.30.60">
    <property type="match status" value="1"/>
</dbReference>
<feature type="region of interest" description="Disordered" evidence="7">
    <location>
        <begin position="1"/>
        <end position="25"/>
    </location>
</feature>
<feature type="transmembrane region" description="Helical" evidence="8">
    <location>
        <begin position="295"/>
        <end position="313"/>
    </location>
</feature>
<dbReference type="PANTHER" id="PTHR30347">
    <property type="entry name" value="POTASSIUM CHANNEL RELATED"/>
    <property type="match status" value="1"/>
</dbReference>
<dbReference type="InterPro" id="IPR011014">
    <property type="entry name" value="MscS_channel_TM-2"/>
</dbReference>
<dbReference type="Pfam" id="PF00924">
    <property type="entry name" value="MS_channel_2nd"/>
    <property type="match status" value="1"/>
</dbReference>
<dbReference type="SUPFAM" id="SSF82689">
    <property type="entry name" value="Mechanosensitive channel protein MscS (YggB), C-terminal domain"/>
    <property type="match status" value="1"/>
</dbReference>
<comment type="caution">
    <text evidence="10">The sequence shown here is derived from an EMBL/GenBank/DDBJ whole genome shotgun (WGS) entry which is preliminary data.</text>
</comment>
<accession>A0ABS3LV05</accession>
<comment type="similarity">
    <text evidence="2">Belongs to the MscS (TC 1.A.23) family.</text>
</comment>
<reference evidence="10 11" key="1">
    <citation type="submission" date="2021-03" db="EMBL/GenBank/DDBJ databases">
        <title>The complete genome sequence of Acetobacter sacchari TBRC 11175.</title>
        <authorList>
            <person name="Charoenyingcharoen P."/>
            <person name="Yukphan P."/>
        </authorList>
    </citation>
    <scope>NUCLEOTIDE SEQUENCE [LARGE SCALE GENOMIC DNA]</scope>
    <source>
        <strain evidence="10 11">TBRC 11175</strain>
    </source>
</reference>
<feature type="compositionally biased region" description="Low complexity" evidence="7">
    <location>
        <begin position="1"/>
        <end position="18"/>
    </location>
</feature>
<dbReference type="SUPFAM" id="SSF82861">
    <property type="entry name" value="Mechanosensitive channel protein MscS (YggB), transmembrane region"/>
    <property type="match status" value="1"/>
</dbReference>
<dbReference type="InterPro" id="IPR011066">
    <property type="entry name" value="MscS_channel_C_sf"/>
</dbReference>
<feature type="transmembrane region" description="Helical" evidence="8">
    <location>
        <begin position="252"/>
        <end position="275"/>
    </location>
</feature>
<keyword evidence="5 8" id="KW-1133">Transmembrane helix</keyword>
<feature type="transmembrane region" description="Helical" evidence="8">
    <location>
        <begin position="444"/>
        <end position="464"/>
    </location>
</feature>
<feature type="transmembrane region" description="Helical" evidence="8">
    <location>
        <begin position="491"/>
        <end position="515"/>
    </location>
</feature>
<name>A0ABS3LV05_9PROT</name>
<dbReference type="InterPro" id="IPR006685">
    <property type="entry name" value="MscS_channel_2nd"/>
</dbReference>
<comment type="subcellular location">
    <subcellularLocation>
        <location evidence="1">Cell membrane</location>
        <topology evidence="1">Multi-pass membrane protein</topology>
    </subcellularLocation>
</comment>
<dbReference type="InterPro" id="IPR052702">
    <property type="entry name" value="MscS-like_channel"/>
</dbReference>
<feature type="transmembrane region" description="Helical" evidence="8">
    <location>
        <begin position="419"/>
        <end position="438"/>
    </location>
</feature>
<protein>
    <submittedName>
        <fullName evidence="10">Mechanosensitive ion channel</fullName>
    </submittedName>
</protein>
<dbReference type="RefSeq" id="WP_207881080.1">
    <property type="nucleotide sequence ID" value="NZ_JAFVMF010000007.1"/>
</dbReference>
<dbReference type="InterPro" id="IPR023408">
    <property type="entry name" value="MscS_beta-dom_sf"/>
</dbReference>
<dbReference type="InterPro" id="IPR010920">
    <property type="entry name" value="LSM_dom_sf"/>
</dbReference>
<dbReference type="SUPFAM" id="SSF50182">
    <property type="entry name" value="Sm-like ribonucleoproteins"/>
    <property type="match status" value="1"/>
</dbReference>
<evidence type="ECO:0000256" key="2">
    <source>
        <dbReference type="ARBA" id="ARBA00008017"/>
    </source>
</evidence>
<keyword evidence="6 8" id="KW-0472">Membrane</keyword>
<dbReference type="EMBL" id="JAFVMF010000007">
    <property type="protein sequence ID" value="MBO1359747.1"/>
    <property type="molecule type" value="Genomic_DNA"/>
</dbReference>
<sequence length="798" mass="83317">MGASASAAEAASSEPGPATGRLTPGADSLIAAPSAVVSDADLNALEASIEQIFRTRVDSHAMRGAAEVADLERRADKAETSANAMVARLEPYEKIYQSFLALLGPAPGKGETDASPAITAQRDRLLKGKSDLSGRLMRARLYALEAHQLVVALGQRTDAVQQALLTQRFQSPLGAGFWGRLRGEFSADTGRALQLSNEIGESVVDATKRGRLTFFLVGIVAAACLLGAPFALARQIRRAAARILRDGKDRRLASALMLMVVSLACAMAASGVFWLGLTGGDDLEGTDLDSFADMVGAQLPMAAALLGVAAAILSPRQTEWRIAPLNDEAARALVPLAIWFATLPVLKGVLRYVDLASGLGSLGVQVLDAIFVFVAAPLLIMIPRAIVRSLPGEDGQDPDEGSGTLIELRTASIGRLARTLATVVAAFCFLAVACGYIPLAYTTVSWLCSMAAALTVLGLTFMLTQNLGETVFVSSSSFGWRLTRLGVPHRVIDLGSVLATGLISVFLAFVAVAVAQSDGNFDLQQTTVNVGKLVIGPNIGGVTFSFDTVLICLVAPVAGHYIIKAFQVWLRTKLFPRTRLDMGAQTSIVSIFTYTAWILVGLSVLSSIGITVKSMTWVVSALSVGIGFGLQSIVQNFVSGIILLAERPVTIGDLVEIGGTVGDIKRISVRSTDIGLADGSTMIVPNSQFITSAVRNATLGHPTGSLSVAVDLPLGTDLVKAIGVMSSALAGVPDLLKTPAPTVSVSSISGKTVTLSASGRTQSPRNVSAVSNDARLAMWKELHANGVVASIPSSASEG</sequence>
<feature type="transmembrane region" description="Helical" evidence="8">
    <location>
        <begin position="212"/>
        <end position="232"/>
    </location>
</feature>
<keyword evidence="4 8" id="KW-0812">Transmembrane</keyword>
<feature type="transmembrane region" description="Helical" evidence="8">
    <location>
        <begin position="584"/>
        <end position="605"/>
    </location>
</feature>
<feature type="transmembrane region" description="Helical" evidence="8">
    <location>
        <begin position="535"/>
        <end position="563"/>
    </location>
</feature>
<evidence type="ECO:0000256" key="5">
    <source>
        <dbReference type="ARBA" id="ARBA00022989"/>
    </source>
</evidence>
<dbReference type="Gene3D" id="1.10.287.1260">
    <property type="match status" value="1"/>
</dbReference>
<evidence type="ECO:0000256" key="4">
    <source>
        <dbReference type="ARBA" id="ARBA00022692"/>
    </source>
</evidence>
<organism evidence="10 11">
    <name type="scientific">Acetobacter sacchari</name>
    <dbReference type="NCBI Taxonomy" id="2661687"/>
    <lineage>
        <taxon>Bacteria</taxon>
        <taxon>Pseudomonadati</taxon>
        <taxon>Pseudomonadota</taxon>
        <taxon>Alphaproteobacteria</taxon>
        <taxon>Acetobacterales</taxon>
        <taxon>Acetobacteraceae</taxon>
        <taxon>Acetobacter</taxon>
    </lineage>
</organism>
<evidence type="ECO:0000256" key="1">
    <source>
        <dbReference type="ARBA" id="ARBA00004651"/>
    </source>
</evidence>
<feature type="transmembrane region" description="Helical" evidence="8">
    <location>
        <begin position="617"/>
        <end position="638"/>
    </location>
</feature>
<feature type="transmembrane region" description="Helical" evidence="8">
    <location>
        <begin position="333"/>
        <end position="350"/>
    </location>
</feature>
<evidence type="ECO:0000313" key="11">
    <source>
        <dbReference type="Proteomes" id="UP000664771"/>
    </source>
</evidence>
<dbReference type="PANTHER" id="PTHR30347:SF9">
    <property type="entry name" value="MINICONDUCTANCE MECHANOSENSITIVE CHANNEL MSCM"/>
    <property type="match status" value="1"/>
</dbReference>
<evidence type="ECO:0000256" key="8">
    <source>
        <dbReference type="SAM" id="Phobius"/>
    </source>
</evidence>
<dbReference type="Gene3D" id="3.30.70.100">
    <property type="match status" value="1"/>
</dbReference>
<evidence type="ECO:0000259" key="9">
    <source>
        <dbReference type="Pfam" id="PF00924"/>
    </source>
</evidence>
<feature type="transmembrane region" description="Helical" evidence="8">
    <location>
        <begin position="362"/>
        <end position="382"/>
    </location>
</feature>
<evidence type="ECO:0000256" key="3">
    <source>
        <dbReference type="ARBA" id="ARBA00022475"/>
    </source>
</evidence>
<keyword evidence="3" id="KW-1003">Cell membrane</keyword>
<gene>
    <name evidence="10" type="ORF">J2D73_08055</name>
</gene>
<evidence type="ECO:0000256" key="7">
    <source>
        <dbReference type="SAM" id="MobiDB-lite"/>
    </source>
</evidence>
<proteinExistence type="inferred from homology"/>
<feature type="domain" description="Mechanosensitive ion channel MscS" evidence="9">
    <location>
        <begin position="633"/>
        <end position="698"/>
    </location>
</feature>
<dbReference type="Proteomes" id="UP000664771">
    <property type="component" value="Unassembled WGS sequence"/>
</dbReference>
<keyword evidence="11" id="KW-1185">Reference proteome</keyword>
<evidence type="ECO:0000313" key="10">
    <source>
        <dbReference type="EMBL" id="MBO1359747.1"/>
    </source>
</evidence>